<dbReference type="Proteomes" id="UP001465976">
    <property type="component" value="Unassembled WGS sequence"/>
</dbReference>
<sequence>MLEPAKGFKTTDFSVLGANQSCTARENVAELHGPSTVHNVVYSGPEKSVSLWDLSFFGGLAQQFIFEHSNFIRDALDRYTSELPQDVSSDGAKLIKDGLKHPIVYPTFDTPELATPNNSVKILDPIILATGVDLSLKPFHLQTLSNMWYDPALGTDRIMAVAVFPMNERGQLAIEIFFKHPGGADERFIHDSALESEILARCKSIQS</sequence>
<evidence type="ECO:0000313" key="1">
    <source>
        <dbReference type="EMBL" id="KAL0571620.1"/>
    </source>
</evidence>
<name>A0ABR3F952_9AGAR</name>
<accession>A0ABR3F952</accession>
<gene>
    <name evidence="1" type="ORF">V5O48_010338</name>
</gene>
<comment type="caution">
    <text evidence="1">The sequence shown here is derived from an EMBL/GenBank/DDBJ whole genome shotgun (WGS) entry which is preliminary data.</text>
</comment>
<keyword evidence="2" id="KW-1185">Reference proteome</keyword>
<organism evidence="1 2">
    <name type="scientific">Marasmius crinis-equi</name>
    <dbReference type="NCBI Taxonomy" id="585013"/>
    <lineage>
        <taxon>Eukaryota</taxon>
        <taxon>Fungi</taxon>
        <taxon>Dikarya</taxon>
        <taxon>Basidiomycota</taxon>
        <taxon>Agaricomycotina</taxon>
        <taxon>Agaricomycetes</taxon>
        <taxon>Agaricomycetidae</taxon>
        <taxon>Agaricales</taxon>
        <taxon>Marasmiineae</taxon>
        <taxon>Marasmiaceae</taxon>
        <taxon>Marasmius</taxon>
    </lineage>
</organism>
<evidence type="ECO:0000313" key="2">
    <source>
        <dbReference type="Proteomes" id="UP001465976"/>
    </source>
</evidence>
<reference evidence="1 2" key="1">
    <citation type="submission" date="2024-02" db="EMBL/GenBank/DDBJ databases">
        <title>A draft genome for the cacao thread blight pathogen Marasmius crinis-equi.</title>
        <authorList>
            <person name="Cohen S.P."/>
            <person name="Baruah I.K."/>
            <person name="Amoako-Attah I."/>
            <person name="Bukari Y."/>
            <person name="Meinhardt L.W."/>
            <person name="Bailey B.A."/>
        </authorList>
    </citation>
    <scope>NUCLEOTIDE SEQUENCE [LARGE SCALE GENOMIC DNA]</scope>
    <source>
        <strain evidence="1 2">GH-76</strain>
    </source>
</reference>
<dbReference type="EMBL" id="JBAHYK010000740">
    <property type="protein sequence ID" value="KAL0571620.1"/>
    <property type="molecule type" value="Genomic_DNA"/>
</dbReference>
<proteinExistence type="predicted"/>
<protein>
    <submittedName>
        <fullName evidence="1">Uncharacterized protein</fullName>
    </submittedName>
</protein>